<dbReference type="AlphaFoldDB" id="A0A7S4QIZ6"/>
<gene>
    <name evidence="3" type="ORF">DBRI00130_LOCUS2554</name>
</gene>
<dbReference type="GO" id="GO:0043495">
    <property type="term" value="F:protein-membrane adaptor activity"/>
    <property type="evidence" value="ECO:0007669"/>
    <property type="project" value="InterPro"/>
</dbReference>
<dbReference type="GO" id="GO:0071562">
    <property type="term" value="P:nucleus-vacuole junction assembly"/>
    <property type="evidence" value="ECO:0007669"/>
    <property type="project" value="InterPro"/>
</dbReference>
<organism evidence="3">
    <name type="scientific">Ditylum brightwellii</name>
    <dbReference type="NCBI Taxonomy" id="49249"/>
    <lineage>
        <taxon>Eukaryota</taxon>
        <taxon>Sar</taxon>
        <taxon>Stramenopiles</taxon>
        <taxon>Ochrophyta</taxon>
        <taxon>Bacillariophyta</taxon>
        <taxon>Mediophyceae</taxon>
        <taxon>Lithodesmiophycidae</taxon>
        <taxon>Lithodesmiales</taxon>
        <taxon>Lithodesmiaceae</taxon>
        <taxon>Ditylum</taxon>
    </lineage>
</organism>
<evidence type="ECO:0000313" key="3">
    <source>
        <dbReference type="EMBL" id="CAE4583084.1"/>
    </source>
</evidence>
<dbReference type="SUPFAM" id="SSF48371">
    <property type="entry name" value="ARM repeat"/>
    <property type="match status" value="2"/>
</dbReference>
<keyword evidence="2" id="KW-0677">Repeat</keyword>
<name>A0A7S4QIZ6_9STRA</name>
<reference evidence="3" key="1">
    <citation type="submission" date="2021-01" db="EMBL/GenBank/DDBJ databases">
        <authorList>
            <person name="Corre E."/>
            <person name="Pelletier E."/>
            <person name="Niang G."/>
            <person name="Scheremetjew M."/>
            <person name="Finn R."/>
            <person name="Kale V."/>
            <person name="Holt S."/>
            <person name="Cochrane G."/>
            <person name="Meng A."/>
            <person name="Brown T."/>
            <person name="Cohen L."/>
        </authorList>
    </citation>
    <scope>NUCLEOTIDE SEQUENCE</scope>
    <source>
        <strain evidence="3">GSO104</strain>
    </source>
</reference>
<sequence length="452" mass="50741">MSMCINDAQREGPPLELIVNTKTKRNKIIAEEMVWVNEEDFKEFEESMKQPHDRLEKLLKTVEDVDTNTAYRVNACGALKTLTASKKNRSRLARTWGVVSGLAMVILHKRSTGEERLRCMTALLHLSVPEQNWRIVYCSKGFTQALASGMVDDYPKVRQTACMCLEMLTKLEDNRVSMLHNEHIVEAASRTIGFAQDLYDEVDDYGPWQGDVFVRDRLSDNIGSPSASEIAALKKARLSILRAFLVISKCQQISHDFARTQPIMDALIRVSGTMEDEVNAVCIATMMNVTRLPDNAWHVVFRCPNFVNALVKAVESTYDDCSQCALYALQNISCSSPCRQELASIPNLLVAVTRKAFGSTSTDRRTAAMHILKNLSDDPCNLIYMTNTPGCVATLLALTNERKDPMLRYVACDTIAHLAHWLQTSAQTGADLTSTGKNQLPNLENVVWEQWR</sequence>
<evidence type="ECO:0000256" key="2">
    <source>
        <dbReference type="ARBA" id="ARBA00022737"/>
    </source>
</evidence>
<protein>
    <recommendedName>
        <fullName evidence="4">Armadillo repeat-containing protein 8</fullName>
    </recommendedName>
</protein>
<dbReference type="InterPro" id="IPR016024">
    <property type="entry name" value="ARM-type_fold"/>
</dbReference>
<evidence type="ECO:0000256" key="1">
    <source>
        <dbReference type="ARBA" id="ARBA00005462"/>
    </source>
</evidence>
<dbReference type="InterPro" id="IPR011989">
    <property type="entry name" value="ARM-like"/>
</dbReference>
<dbReference type="InterPro" id="IPR045156">
    <property type="entry name" value="Vac8"/>
</dbReference>
<dbReference type="EMBL" id="HBNS01003157">
    <property type="protein sequence ID" value="CAE4583084.1"/>
    <property type="molecule type" value="Transcribed_RNA"/>
</dbReference>
<comment type="similarity">
    <text evidence="1">Belongs to the beta-catenin family.</text>
</comment>
<accession>A0A7S4QIZ6</accession>
<dbReference type="PANTHER" id="PTHR47249">
    <property type="entry name" value="VACUOLAR PROTEIN 8"/>
    <property type="match status" value="1"/>
</dbReference>
<evidence type="ECO:0008006" key="4">
    <source>
        <dbReference type="Google" id="ProtNLM"/>
    </source>
</evidence>
<dbReference type="PANTHER" id="PTHR47249:SF1">
    <property type="entry name" value="VACUOLAR PROTEIN 8"/>
    <property type="match status" value="1"/>
</dbReference>
<proteinExistence type="inferred from homology"/>
<dbReference type="Gene3D" id="1.25.10.10">
    <property type="entry name" value="Leucine-rich Repeat Variant"/>
    <property type="match status" value="2"/>
</dbReference>